<dbReference type="KEGG" id="aup:AsAng_0048150"/>
<protein>
    <submittedName>
        <fullName evidence="1">Uncharacterized protein</fullName>
    </submittedName>
</protein>
<gene>
    <name evidence="1" type="ORF">AsAng_0048150</name>
</gene>
<sequence length="31" mass="3581">MFFLVLLCFDSQSVNPVFVAFFLSIKVLKNN</sequence>
<proteinExistence type="predicted"/>
<evidence type="ECO:0000313" key="1">
    <source>
        <dbReference type="EMBL" id="BDS14052.1"/>
    </source>
</evidence>
<name>A0A916DVT1_9BACT</name>
<keyword evidence="2" id="KW-1185">Reference proteome</keyword>
<accession>A0A916DVT1</accession>
<dbReference type="Proteomes" id="UP001060919">
    <property type="component" value="Chromosome"/>
</dbReference>
<evidence type="ECO:0000313" key="2">
    <source>
        <dbReference type="Proteomes" id="UP001060919"/>
    </source>
</evidence>
<dbReference type="AlphaFoldDB" id="A0A916DVT1"/>
<reference evidence="1" key="1">
    <citation type="submission" date="2022-09" db="EMBL/GenBank/DDBJ databases">
        <title>Aureispira anguillicida sp. nov., isolated from Leptocephalus of Japanese eel Anguilla japonica.</title>
        <authorList>
            <person name="Yuasa K."/>
            <person name="Mekata T."/>
            <person name="Ikunari K."/>
        </authorList>
    </citation>
    <scope>NUCLEOTIDE SEQUENCE</scope>
    <source>
        <strain evidence="1">EL160426</strain>
    </source>
</reference>
<organism evidence="1 2">
    <name type="scientific">Aureispira anguillae</name>
    <dbReference type="NCBI Taxonomy" id="2864201"/>
    <lineage>
        <taxon>Bacteria</taxon>
        <taxon>Pseudomonadati</taxon>
        <taxon>Bacteroidota</taxon>
        <taxon>Saprospiria</taxon>
        <taxon>Saprospirales</taxon>
        <taxon>Saprospiraceae</taxon>
        <taxon>Aureispira</taxon>
    </lineage>
</organism>
<dbReference type="EMBL" id="AP026867">
    <property type="protein sequence ID" value="BDS14052.1"/>
    <property type="molecule type" value="Genomic_DNA"/>
</dbReference>